<dbReference type="GO" id="GO:0000155">
    <property type="term" value="F:phosphorelay sensor kinase activity"/>
    <property type="evidence" value="ECO:0007669"/>
    <property type="project" value="InterPro"/>
</dbReference>
<dbReference type="Gene3D" id="1.10.8.500">
    <property type="entry name" value="HAMP domain in histidine kinase"/>
    <property type="match status" value="1"/>
</dbReference>
<keyword evidence="4" id="KW-0597">Phosphoprotein</keyword>
<dbReference type="PANTHER" id="PTHR42878:SF7">
    <property type="entry name" value="SENSOR HISTIDINE KINASE GLRK"/>
    <property type="match status" value="1"/>
</dbReference>
<protein>
    <recommendedName>
        <fullName evidence="3">histidine kinase</fullName>
        <ecNumber evidence="3">2.7.13.3</ecNumber>
    </recommendedName>
</protein>
<dbReference type="InterPro" id="IPR003661">
    <property type="entry name" value="HisK_dim/P_dom"/>
</dbReference>
<dbReference type="EC" id="2.7.13.3" evidence="3"/>
<gene>
    <name evidence="15" type="ORF">K4G66_31195</name>
</gene>
<evidence type="ECO:0000256" key="11">
    <source>
        <dbReference type="ARBA" id="ARBA00023012"/>
    </source>
</evidence>
<name>A0AA49JGA3_9BACT</name>
<comment type="subcellular location">
    <subcellularLocation>
        <location evidence="2">Membrane</location>
        <topology evidence="2">Multi-pass membrane protein</topology>
    </subcellularLocation>
</comment>
<sequence length="407" mass="46389">MSLPRDRRIDAINQVLLEIAEGNFQQLAPVSDNFDEIDAIASGINMLSEELRETVISRNYLNSVLRSIVDMLIIFDENFYIKQVNRKVCELLEKPESYFIDQPFDRLFDGRKAKFIRQLKNALQQQDYIYNIETSFKVPRKGKLPVALSLSTLKNNLSITGYVLIAKDLKQIQLTSKALKDKNEELKTFIYRVSHDLKGPLASMLGLFQVIEQTQTDLPTLEYYTSLIKQSALKLNTTLTGLLEIGITDRSKLVVQTFDAVKVIHDIIDSFHNYPHRERVDISLAVNSSVRFTSSEKLFRSILQNLIENGIKYQNLRSDNAFIKISAKFTRGGLDITVRDNGEGMEKQVLDRAFDMFYRGNQASSGSGLGLFIVKTNIEKLGGDLKIKSKPREGTELRIFLPSLDKF</sequence>
<evidence type="ECO:0000259" key="14">
    <source>
        <dbReference type="PROSITE" id="PS50885"/>
    </source>
</evidence>
<dbReference type="CDD" id="cd00075">
    <property type="entry name" value="HATPase"/>
    <property type="match status" value="1"/>
</dbReference>
<dbReference type="GO" id="GO:0005524">
    <property type="term" value="F:ATP binding"/>
    <property type="evidence" value="ECO:0007669"/>
    <property type="project" value="UniProtKB-KW"/>
</dbReference>
<dbReference type="SMART" id="SM00388">
    <property type="entry name" value="HisKA"/>
    <property type="match status" value="1"/>
</dbReference>
<dbReference type="InterPro" id="IPR003660">
    <property type="entry name" value="HAMP_dom"/>
</dbReference>
<dbReference type="PANTHER" id="PTHR42878">
    <property type="entry name" value="TWO-COMPONENT HISTIDINE KINASE"/>
    <property type="match status" value="1"/>
</dbReference>
<organism evidence="15">
    <name type="scientific">Roseihalotalea indica</name>
    <dbReference type="NCBI Taxonomy" id="2867963"/>
    <lineage>
        <taxon>Bacteria</taxon>
        <taxon>Pseudomonadati</taxon>
        <taxon>Bacteroidota</taxon>
        <taxon>Cytophagia</taxon>
        <taxon>Cytophagales</taxon>
        <taxon>Catalimonadaceae</taxon>
        <taxon>Roseihalotalea</taxon>
    </lineage>
</organism>
<keyword evidence="10" id="KW-1133">Transmembrane helix</keyword>
<evidence type="ECO:0000313" key="15">
    <source>
        <dbReference type="EMBL" id="WKN36834.1"/>
    </source>
</evidence>
<keyword evidence="8" id="KW-0418">Kinase</keyword>
<dbReference type="CDD" id="cd00082">
    <property type="entry name" value="HisKA"/>
    <property type="match status" value="1"/>
</dbReference>
<dbReference type="Gene3D" id="1.10.287.130">
    <property type="match status" value="1"/>
</dbReference>
<evidence type="ECO:0000256" key="10">
    <source>
        <dbReference type="ARBA" id="ARBA00022989"/>
    </source>
</evidence>
<comment type="catalytic activity">
    <reaction evidence="1">
        <text>ATP + protein L-histidine = ADP + protein N-phospho-L-histidine.</text>
        <dbReference type="EC" id="2.7.13.3"/>
    </reaction>
</comment>
<keyword evidence="12" id="KW-0472">Membrane</keyword>
<evidence type="ECO:0000256" key="4">
    <source>
        <dbReference type="ARBA" id="ARBA00022553"/>
    </source>
</evidence>
<dbReference type="PRINTS" id="PR00344">
    <property type="entry name" value="BCTRLSENSOR"/>
</dbReference>
<dbReference type="CDD" id="cd00130">
    <property type="entry name" value="PAS"/>
    <property type="match status" value="1"/>
</dbReference>
<dbReference type="PROSITE" id="PS50109">
    <property type="entry name" value="HIS_KIN"/>
    <property type="match status" value="1"/>
</dbReference>
<dbReference type="InterPro" id="IPR035965">
    <property type="entry name" value="PAS-like_dom_sf"/>
</dbReference>
<dbReference type="InterPro" id="IPR004358">
    <property type="entry name" value="Sig_transdc_His_kin-like_C"/>
</dbReference>
<evidence type="ECO:0000256" key="5">
    <source>
        <dbReference type="ARBA" id="ARBA00022679"/>
    </source>
</evidence>
<accession>A0AA49JGA3</accession>
<dbReference type="InterPro" id="IPR003594">
    <property type="entry name" value="HATPase_dom"/>
</dbReference>
<keyword evidence="9 15" id="KW-0067">ATP-binding</keyword>
<dbReference type="SUPFAM" id="SSF55785">
    <property type="entry name" value="PYP-like sensor domain (PAS domain)"/>
    <property type="match status" value="1"/>
</dbReference>
<dbReference type="PROSITE" id="PS50885">
    <property type="entry name" value="HAMP"/>
    <property type="match status" value="1"/>
</dbReference>
<dbReference type="InterPro" id="IPR036097">
    <property type="entry name" value="HisK_dim/P_sf"/>
</dbReference>
<dbReference type="Pfam" id="PF02518">
    <property type="entry name" value="HATPase_c"/>
    <property type="match status" value="1"/>
</dbReference>
<dbReference type="InterPro" id="IPR005467">
    <property type="entry name" value="His_kinase_dom"/>
</dbReference>
<dbReference type="CDD" id="cd06225">
    <property type="entry name" value="HAMP"/>
    <property type="match status" value="1"/>
</dbReference>
<dbReference type="InterPro" id="IPR036890">
    <property type="entry name" value="HATPase_C_sf"/>
</dbReference>
<dbReference type="Gene3D" id="3.30.450.20">
    <property type="entry name" value="PAS domain"/>
    <property type="match status" value="1"/>
</dbReference>
<dbReference type="NCBIfam" id="TIGR00229">
    <property type="entry name" value="sensory_box"/>
    <property type="match status" value="1"/>
</dbReference>
<evidence type="ECO:0000256" key="9">
    <source>
        <dbReference type="ARBA" id="ARBA00022840"/>
    </source>
</evidence>
<dbReference type="SMART" id="SM00091">
    <property type="entry name" value="PAS"/>
    <property type="match status" value="1"/>
</dbReference>
<dbReference type="EMBL" id="CP120682">
    <property type="protein sequence ID" value="WKN36834.1"/>
    <property type="molecule type" value="Genomic_DNA"/>
</dbReference>
<feature type="domain" description="HAMP" evidence="14">
    <location>
        <begin position="7"/>
        <end position="56"/>
    </location>
</feature>
<evidence type="ECO:0000259" key="13">
    <source>
        <dbReference type="PROSITE" id="PS50109"/>
    </source>
</evidence>
<feature type="domain" description="Histidine kinase" evidence="13">
    <location>
        <begin position="192"/>
        <end position="405"/>
    </location>
</feature>
<dbReference type="InterPro" id="IPR000014">
    <property type="entry name" value="PAS"/>
</dbReference>
<evidence type="ECO:0000256" key="7">
    <source>
        <dbReference type="ARBA" id="ARBA00022741"/>
    </source>
</evidence>
<dbReference type="GO" id="GO:0016020">
    <property type="term" value="C:membrane"/>
    <property type="evidence" value="ECO:0007669"/>
    <property type="project" value="UniProtKB-SubCell"/>
</dbReference>
<dbReference type="SMART" id="SM00387">
    <property type="entry name" value="HATPase_c"/>
    <property type="match status" value="1"/>
</dbReference>
<reference evidence="15" key="2">
    <citation type="journal article" date="2024" name="Antonie Van Leeuwenhoek">
        <title>Roseihalotalea indica gen. nov., sp. nov., a halophilic Bacteroidetes from mesopelagic Southwest Indian Ocean with higher carbohydrate metabolic potential.</title>
        <authorList>
            <person name="Chen B."/>
            <person name="Zhang M."/>
            <person name="Lin D."/>
            <person name="Ye J."/>
            <person name="Tang K."/>
        </authorList>
    </citation>
    <scope>NUCLEOTIDE SEQUENCE</scope>
    <source>
        <strain evidence="15">TK19036</strain>
    </source>
</reference>
<dbReference type="GO" id="GO:0000156">
    <property type="term" value="F:phosphorelay response regulator activity"/>
    <property type="evidence" value="ECO:0007669"/>
    <property type="project" value="TreeGrafter"/>
</dbReference>
<proteinExistence type="predicted"/>
<reference evidence="15" key="1">
    <citation type="journal article" date="2023" name="Comput. Struct. Biotechnol. J.">
        <title>Discovery of a novel marine Bacteroidetes with a rich repertoire of carbohydrate-active enzymes.</title>
        <authorList>
            <person name="Chen B."/>
            <person name="Liu G."/>
            <person name="Chen Q."/>
            <person name="Wang H."/>
            <person name="Liu L."/>
            <person name="Tang K."/>
        </authorList>
    </citation>
    <scope>NUCLEOTIDE SEQUENCE</scope>
    <source>
        <strain evidence="15">TK19036</strain>
    </source>
</reference>
<evidence type="ECO:0000256" key="3">
    <source>
        <dbReference type="ARBA" id="ARBA00012438"/>
    </source>
</evidence>
<evidence type="ECO:0000256" key="2">
    <source>
        <dbReference type="ARBA" id="ARBA00004141"/>
    </source>
</evidence>
<dbReference type="SUPFAM" id="SSF55874">
    <property type="entry name" value="ATPase domain of HSP90 chaperone/DNA topoisomerase II/histidine kinase"/>
    <property type="match status" value="1"/>
</dbReference>
<dbReference type="AlphaFoldDB" id="A0AA49JGA3"/>
<dbReference type="SUPFAM" id="SSF47384">
    <property type="entry name" value="Homodimeric domain of signal transducing histidine kinase"/>
    <property type="match status" value="1"/>
</dbReference>
<keyword evidence="11" id="KW-0902">Two-component regulatory system</keyword>
<dbReference type="GO" id="GO:0007234">
    <property type="term" value="P:osmosensory signaling via phosphorelay pathway"/>
    <property type="evidence" value="ECO:0007669"/>
    <property type="project" value="TreeGrafter"/>
</dbReference>
<evidence type="ECO:0000256" key="1">
    <source>
        <dbReference type="ARBA" id="ARBA00000085"/>
    </source>
</evidence>
<dbReference type="InterPro" id="IPR050351">
    <property type="entry name" value="BphY/WalK/GraS-like"/>
</dbReference>
<dbReference type="GO" id="GO:0030295">
    <property type="term" value="F:protein kinase activator activity"/>
    <property type="evidence" value="ECO:0007669"/>
    <property type="project" value="TreeGrafter"/>
</dbReference>
<evidence type="ECO:0000256" key="8">
    <source>
        <dbReference type="ARBA" id="ARBA00022777"/>
    </source>
</evidence>
<dbReference type="Gene3D" id="3.30.565.10">
    <property type="entry name" value="Histidine kinase-like ATPase, C-terminal domain"/>
    <property type="match status" value="1"/>
</dbReference>
<evidence type="ECO:0000256" key="12">
    <source>
        <dbReference type="ARBA" id="ARBA00023136"/>
    </source>
</evidence>
<keyword evidence="6" id="KW-0812">Transmembrane</keyword>
<keyword evidence="5" id="KW-0808">Transferase</keyword>
<keyword evidence="7" id="KW-0547">Nucleotide-binding</keyword>
<evidence type="ECO:0000256" key="6">
    <source>
        <dbReference type="ARBA" id="ARBA00022692"/>
    </source>
</evidence>